<dbReference type="AlphaFoldDB" id="A0A7X4H8U2"/>
<proteinExistence type="predicted"/>
<dbReference type="Pfam" id="PF12244">
    <property type="entry name" value="DUF3606"/>
    <property type="match status" value="1"/>
</dbReference>
<dbReference type="RefSeq" id="WP_161071188.1">
    <property type="nucleotide sequence ID" value="NZ_CP086370.1"/>
</dbReference>
<reference evidence="1 2" key="1">
    <citation type="submission" date="2019-12" db="EMBL/GenBank/DDBJ databases">
        <title>Novel species isolated from a subtropical stream in China.</title>
        <authorList>
            <person name="Lu H."/>
        </authorList>
    </citation>
    <scope>NUCLEOTIDE SEQUENCE [LARGE SCALE GENOMIC DNA]</scope>
    <source>
        <strain evidence="1 2">FT127W</strain>
    </source>
</reference>
<keyword evidence="2" id="KW-1185">Reference proteome</keyword>
<accession>A0A7X4H8U2</accession>
<sequence>MVDLFQRDRSHIHVDKEWEVAYWSKKLGIPRETLVEIVNEVGPVVENVVRKIKSLH</sequence>
<gene>
    <name evidence="1" type="ORF">GTP77_05545</name>
</gene>
<dbReference type="EMBL" id="WWCU01000004">
    <property type="protein sequence ID" value="MYN06796.1"/>
    <property type="molecule type" value="Genomic_DNA"/>
</dbReference>
<organism evidence="1 2">
    <name type="scientific">Pseudoduganella aquatica</name>
    <dbReference type="NCBI Taxonomy" id="2660641"/>
    <lineage>
        <taxon>Bacteria</taxon>
        <taxon>Pseudomonadati</taxon>
        <taxon>Pseudomonadota</taxon>
        <taxon>Betaproteobacteria</taxon>
        <taxon>Burkholderiales</taxon>
        <taxon>Oxalobacteraceae</taxon>
        <taxon>Telluria group</taxon>
        <taxon>Pseudoduganella</taxon>
    </lineage>
</organism>
<comment type="caution">
    <text evidence="1">The sequence shown here is derived from an EMBL/GenBank/DDBJ whole genome shotgun (WGS) entry which is preliminary data.</text>
</comment>
<name>A0A7X4H8U2_9BURK</name>
<evidence type="ECO:0000313" key="2">
    <source>
        <dbReference type="Proteomes" id="UP000450676"/>
    </source>
</evidence>
<dbReference type="Proteomes" id="UP000450676">
    <property type="component" value="Unassembled WGS sequence"/>
</dbReference>
<dbReference type="InterPro" id="IPR022037">
    <property type="entry name" value="DUF3606"/>
</dbReference>
<evidence type="ECO:0000313" key="1">
    <source>
        <dbReference type="EMBL" id="MYN06796.1"/>
    </source>
</evidence>
<protein>
    <submittedName>
        <fullName evidence="1">DUF3606 domain-containing protein</fullName>
    </submittedName>
</protein>